<keyword evidence="2" id="KW-0378">Hydrolase</keyword>
<evidence type="ECO:0000313" key="2">
    <source>
        <dbReference type="EMBL" id="GHF04028.1"/>
    </source>
</evidence>
<comment type="caution">
    <text evidence="2">The sequence shown here is derived from an EMBL/GenBank/DDBJ whole genome shotgun (WGS) entry which is preliminary data.</text>
</comment>
<accession>A0ABQ3J5C2</accession>
<dbReference type="Proteomes" id="UP000605897">
    <property type="component" value="Unassembled WGS sequence"/>
</dbReference>
<dbReference type="GO" id="GO:0016787">
    <property type="term" value="F:hydrolase activity"/>
    <property type="evidence" value="ECO:0007669"/>
    <property type="project" value="UniProtKB-KW"/>
</dbReference>
<dbReference type="InterPro" id="IPR029058">
    <property type="entry name" value="AB_hydrolase_fold"/>
</dbReference>
<name>A0ABQ3J5C2_9PSEU</name>
<dbReference type="PANTHER" id="PTHR43798:SF33">
    <property type="entry name" value="HYDROLASE, PUTATIVE (AFU_ORTHOLOGUE AFUA_2G14860)-RELATED"/>
    <property type="match status" value="1"/>
</dbReference>
<dbReference type="InterPro" id="IPR000073">
    <property type="entry name" value="AB_hydrolase_1"/>
</dbReference>
<dbReference type="InterPro" id="IPR050266">
    <property type="entry name" value="AB_hydrolase_sf"/>
</dbReference>
<dbReference type="Gene3D" id="3.40.50.1820">
    <property type="entry name" value="alpha/beta hydrolase"/>
    <property type="match status" value="1"/>
</dbReference>
<organism evidence="2 3">
    <name type="scientific">Amycolatopsis deserti</name>
    <dbReference type="NCBI Taxonomy" id="185696"/>
    <lineage>
        <taxon>Bacteria</taxon>
        <taxon>Bacillati</taxon>
        <taxon>Actinomycetota</taxon>
        <taxon>Actinomycetes</taxon>
        <taxon>Pseudonocardiales</taxon>
        <taxon>Pseudonocardiaceae</taxon>
        <taxon>Amycolatopsis</taxon>
    </lineage>
</organism>
<feature type="domain" description="AB hydrolase-1" evidence="1">
    <location>
        <begin position="26"/>
        <end position="250"/>
    </location>
</feature>
<evidence type="ECO:0000259" key="1">
    <source>
        <dbReference type="Pfam" id="PF00561"/>
    </source>
</evidence>
<dbReference type="EMBL" id="BNAU01000004">
    <property type="protein sequence ID" value="GHF04028.1"/>
    <property type="molecule type" value="Genomic_DNA"/>
</dbReference>
<dbReference type="PRINTS" id="PR00111">
    <property type="entry name" value="ABHYDROLASE"/>
</dbReference>
<evidence type="ECO:0000313" key="3">
    <source>
        <dbReference type="Proteomes" id="UP000605897"/>
    </source>
</evidence>
<gene>
    <name evidence="2" type="ORF">GCM10017786_42270</name>
</gene>
<proteinExistence type="predicted"/>
<protein>
    <submittedName>
        <fullName evidence="2">Alpha/beta hydrolase</fullName>
    </submittedName>
</protein>
<keyword evidence="3" id="KW-1185">Reference proteome</keyword>
<dbReference type="PANTHER" id="PTHR43798">
    <property type="entry name" value="MONOACYLGLYCEROL LIPASE"/>
    <property type="match status" value="1"/>
</dbReference>
<reference evidence="3" key="1">
    <citation type="journal article" date="2019" name="Int. J. Syst. Evol. Microbiol.">
        <title>The Global Catalogue of Microorganisms (GCM) 10K type strain sequencing project: providing services to taxonomists for standard genome sequencing and annotation.</title>
        <authorList>
            <consortium name="The Broad Institute Genomics Platform"/>
            <consortium name="The Broad Institute Genome Sequencing Center for Infectious Disease"/>
            <person name="Wu L."/>
            <person name="Ma J."/>
        </authorList>
    </citation>
    <scope>NUCLEOTIDE SEQUENCE [LARGE SCALE GENOMIC DNA]</scope>
    <source>
        <strain evidence="3">CGMCC 4.7677</strain>
    </source>
</reference>
<sequence>MPHVTVPITGGEASVHYDVAGHGPGVVLVHGTGASGEQWQPLTELLRDRFTVVVPDYSGSGRTRDHGGPVTLADLAAEVTAAAGHAGLESFHLVGHSLGAAVATHIAGTRPALVRSLVLHAGWAHTDARMDAEFRLWLHLLRTDPALFARSIALSALGPRFWAQTTAEASEALVTGLAATLAPGTDRQTEVDRTVDLRPLLGRVTAPTLVLASAHDRIIAPAQQRALVAGIAGARYAEVDAGHGAHAENPGEFFGTITAFLDDQLSAADAA</sequence>
<dbReference type="RefSeq" id="WP_191246263.1">
    <property type="nucleotide sequence ID" value="NZ_BNAU01000004.1"/>
</dbReference>
<dbReference type="Pfam" id="PF00561">
    <property type="entry name" value="Abhydrolase_1"/>
    <property type="match status" value="1"/>
</dbReference>
<dbReference type="SUPFAM" id="SSF53474">
    <property type="entry name" value="alpha/beta-Hydrolases"/>
    <property type="match status" value="1"/>
</dbReference>